<keyword evidence="2" id="KW-0732">Signal</keyword>
<keyword evidence="3" id="KW-1185">Reference proteome</keyword>
<evidence type="ECO:0000256" key="2">
    <source>
        <dbReference type="SAM" id="SignalP"/>
    </source>
</evidence>
<feature type="region of interest" description="Disordered" evidence="1">
    <location>
        <begin position="33"/>
        <end position="61"/>
    </location>
</feature>
<accession>A0ABM3LEK1</accession>
<reference evidence="4" key="1">
    <citation type="submission" date="2025-08" db="UniProtKB">
        <authorList>
            <consortium name="RefSeq"/>
        </authorList>
    </citation>
    <scope>IDENTIFICATION</scope>
</reference>
<feature type="signal peptide" evidence="2">
    <location>
        <begin position="1"/>
        <end position="31"/>
    </location>
</feature>
<organism evidence="3 4">
    <name type="scientific">Bicyclus anynana</name>
    <name type="common">Squinting bush brown butterfly</name>
    <dbReference type="NCBI Taxonomy" id="110368"/>
    <lineage>
        <taxon>Eukaryota</taxon>
        <taxon>Metazoa</taxon>
        <taxon>Ecdysozoa</taxon>
        <taxon>Arthropoda</taxon>
        <taxon>Hexapoda</taxon>
        <taxon>Insecta</taxon>
        <taxon>Pterygota</taxon>
        <taxon>Neoptera</taxon>
        <taxon>Endopterygota</taxon>
        <taxon>Lepidoptera</taxon>
        <taxon>Glossata</taxon>
        <taxon>Ditrysia</taxon>
        <taxon>Papilionoidea</taxon>
        <taxon>Nymphalidae</taxon>
        <taxon>Satyrinae</taxon>
        <taxon>Satyrini</taxon>
        <taxon>Mycalesina</taxon>
        <taxon>Bicyclus</taxon>
    </lineage>
</organism>
<evidence type="ECO:0000256" key="1">
    <source>
        <dbReference type="SAM" id="MobiDB-lite"/>
    </source>
</evidence>
<evidence type="ECO:0000313" key="4">
    <source>
        <dbReference type="RefSeq" id="XP_052737488.1"/>
    </source>
</evidence>
<protein>
    <submittedName>
        <fullName evidence="4">Uncharacterized protein LOC112050980</fullName>
    </submittedName>
</protein>
<feature type="chain" id="PRO_5045116873" evidence="2">
    <location>
        <begin position="32"/>
        <end position="193"/>
    </location>
</feature>
<proteinExistence type="predicted"/>
<dbReference type="RefSeq" id="XP_052737488.1">
    <property type="nucleotide sequence ID" value="XM_052881528.1"/>
</dbReference>
<gene>
    <name evidence="4" type="primary">LOC112050980</name>
</gene>
<feature type="region of interest" description="Disordered" evidence="1">
    <location>
        <begin position="128"/>
        <end position="173"/>
    </location>
</feature>
<dbReference type="GeneID" id="112050980"/>
<name>A0ABM3LEK1_BICAN</name>
<evidence type="ECO:0000313" key="3">
    <source>
        <dbReference type="Proteomes" id="UP001652582"/>
    </source>
</evidence>
<sequence>MYRMSSLVVSLASAVSGLLLLLLPVQRQSQARRSAAPGAGGVGRQAPPPRALRVARRRRAPRAVSPRRASCVFARVVFGSAPRHALHARVQPAIAEEREEWRFASYRAALESCHFLILSGKDVVRAPRSSLRRRGTPSDTTSPPRRAEFPRAGETCFPLRPAPVRGRGLRVRRTPARRFAEDSVALDRTSPWN</sequence>
<dbReference type="Proteomes" id="UP001652582">
    <property type="component" value="Chromosome 5"/>
</dbReference>